<feature type="non-terminal residue" evidence="3">
    <location>
        <position position="360"/>
    </location>
</feature>
<evidence type="ECO:0000256" key="1">
    <source>
        <dbReference type="SAM" id="MobiDB-lite"/>
    </source>
</evidence>
<feature type="region of interest" description="Disordered" evidence="1">
    <location>
        <begin position="256"/>
        <end position="360"/>
    </location>
</feature>
<feature type="transmembrane region" description="Helical" evidence="2">
    <location>
        <begin position="202"/>
        <end position="225"/>
    </location>
</feature>
<dbReference type="AlphaFoldDB" id="A0A3M2IU74"/>
<keyword evidence="4" id="KW-1185">Reference proteome</keyword>
<evidence type="ECO:0000313" key="3">
    <source>
        <dbReference type="EMBL" id="RMI02823.1"/>
    </source>
</evidence>
<feature type="region of interest" description="Disordered" evidence="1">
    <location>
        <begin position="104"/>
        <end position="151"/>
    </location>
</feature>
<evidence type="ECO:0000313" key="4">
    <source>
        <dbReference type="Proteomes" id="UP000269289"/>
    </source>
</evidence>
<keyword evidence="2" id="KW-0472">Membrane</keyword>
<dbReference type="OrthoDB" id="3249401at2"/>
<keyword evidence="2" id="KW-1133">Transmembrane helix</keyword>
<feature type="compositionally biased region" description="Low complexity" evidence="1">
    <location>
        <begin position="256"/>
        <end position="279"/>
    </location>
</feature>
<comment type="caution">
    <text evidence="3">The sequence shown here is derived from an EMBL/GenBank/DDBJ whole genome shotgun (WGS) entry which is preliminary data.</text>
</comment>
<reference evidence="3 4" key="1">
    <citation type="submission" date="2018-10" db="EMBL/GenBank/DDBJ databases">
        <title>Isolation, diversity and antifungal activity of actinobacteria from wheat.</title>
        <authorList>
            <person name="Han C."/>
        </authorList>
    </citation>
    <scope>NUCLEOTIDE SEQUENCE [LARGE SCALE GENOMIC DNA]</scope>
    <source>
        <strain evidence="3 4">NEAU-YY56</strain>
    </source>
</reference>
<organism evidence="3 4">
    <name type="scientific">Cellulomonas triticagri</name>
    <dbReference type="NCBI Taxonomy" id="2483352"/>
    <lineage>
        <taxon>Bacteria</taxon>
        <taxon>Bacillati</taxon>
        <taxon>Actinomycetota</taxon>
        <taxon>Actinomycetes</taxon>
        <taxon>Micrococcales</taxon>
        <taxon>Cellulomonadaceae</taxon>
        <taxon>Cellulomonas</taxon>
    </lineage>
</organism>
<dbReference type="EMBL" id="RFFI01000209">
    <property type="protein sequence ID" value="RMI02823.1"/>
    <property type="molecule type" value="Genomic_DNA"/>
</dbReference>
<keyword evidence="2" id="KW-0812">Transmembrane</keyword>
<sequence length="360" mass="35909">MLQRLIAALLGLLGVASVGLGVASATAWRADDPLIATADPGGDVRTLVTDPGVLELAGDPVTVTVRADGAPVVLAVGRDTDVDAWVGSDPYARVTGMSDWHTLATTAGEPPAGATPTASPSEAAEEAAAPSPSASADAEAPAAAQAADPTGSDMWVVEASGDGSATIEWPAEDGRWSLIAVSLGDAAPQLDLSWPQTVTTPWLWPGVALGVLLLAVAAVLLVRILRSRGGDEHQWHSVETGTIAVVAAPPGSLAARAAASRPGAPGTADGGAPDDTGTASVPLGTVTPGSPLTRRQIREAEQAASAHRRGRRPETGAVPVVTGQTAAVPTVADPQDPAATGARPGPTRPAPAEGRTAAEP</sequence>
<accession>A0A3M2IU74</accession>
<name>A0A3M2IU74_9CELL</name>
<gene>
    <name evidence="3" type="ORF">EBM89_20055</name>
</gene>
<proteinExistence type="predicted"/>
<evidence type="ECO:0000256" key="2">
    <source>
        <dbReference type="SAM" id="Phobius"/>
    </source>
</evidence>
<protein>
    <submittedName>
        <fullName evidence="3">Uncharacterized protein</fullName>
    </submittedName>
</protein>
<dbReference type="Proteomes" id="UP000269289">
    <property type="component" value="Unassembled WGS sequence"/>
</dbReference>